<dbReference type="STRING" id="155417.A0A4V1XB54"/>
<dbReference type="AlphaFoldDB" id="A0A4V1XB54"/>
<name>A0A4V1XB54_9PEZI</name>
<keyword evidence="3" id="KW-1185">Reference proteome</keyword>
<organism evidence="2 3">
    <name type="scientific">Monosporascus ibericus</name>
    <dbReference type="NCBI Taxonomy" id="155417"/>
    <lineage>
        <taxon>Eukaryota</taxon>
        <taxon>Fungi</taxon>
        <taxon>Dikarya</taxon>
        <taxon>Ascomycota</taxon>
        <taxon>Pezizomycotina</taxon>
        <taxon>Sordariomycetes</taxon>
        <taxon>Xylariomycetidae</taxon>
        <taxon>Xylariales</taxon>
        <taxon>Xylariales incertae sedis</taxon>
        <taxon>Monosporascus</taxon>
    </lineage>
</organism>
<dbReference type="Pfam" id="PF12770">
    <property type="entry name" value="CHAT"/>
    <property type="match status" value="1"/>
</dbReference>
<dbReference type="InterPro" id="IPR024983">
    <property type="entry name" value="CHAT_dom"/>
</dbReference>
<dbReference type="SUPFAM" id="SSF48452">
    <property type="entry name" value="TPR-like"/>
    <property type="match status" value="1"/>
</dbReference>
<dbReference type="InterPro" id="IPR011990">
    <property type="entry name" value="TPR-like_helical_dom_sf"/>
</dbReference>
<comment type="caution">
    <text evidence="2">The sequence shown here is derived from an EMBL/GenBank/DDBJ whole genome shotgun (WGS) entry which is preliminary data.</text>
</comment>
<accession>A0A4V1XB54</accession>
<evidence type="ECO:0000313" key="3">
    <source>
        <dbReference type="Proteomes" id="UP000293360"/>
    </source>
</evidence>
<proteinExistence type="predicted"/>
<dbReference type="Gene3D" id="1.25.40.10">
    <property type="entry name" value="Tetratricopeptide repeat domain"/>
    <property type="match status" value="2"/>
</dbReference>
<dbReference type="EMBL" id="QJNU01000184">
    <property type="protein sequence ID" value="RYP05059.1"/>
    <property type="molecule type" value="Genomic_DNA"/>
</dbReference>
<sequence length="969" mass="107379">MDHLEPVHKDSPIEDLDKAIATQHRRLDTIGPNHFDRSFILHEESMVWYWRYLKTANKADLDQGVRAAREVVEVIHQDDPARRAMFSTLSTLLIVRFEETTCQDDLENAIMNARVALELSDCGSDIWWNDHNNLAMLLAKIAHHSTTIEATEEAIKFHQEALDKTNPGNKHTPKYLRRLTLLWNSRANLSGSMRDLEKAIEVGYRAVEMLKSTEGAGILSAALFEHYQLTSLFSSLEEALRISEIGLKERRQPTTLLNHGNILEAKCQRYLGTDPVKAAKVIDEAIDCGKQALDMVEGEEPVVPRLFNMLGAWYATKMKMNRDTTLGDSGAYMLEKALEMTRAEDPETPLILNNLTHTREVQYQILSARGQKLAALESLNKAITHGQEAVNTTQKNDPHLGERLKNLGVMFLSKHVLTDEDPWYFEAKKYLVLGAKLSTAPPLVRIPCAIQAGLCCRDNDEFSEAHDLLQGAISLLPSINAQSISIQDLQQTLGQVAGLATFAASIAIEAGRPPFEALKSLEEARCVIAGLSMSSKADISDLQKIEPDLASKYEGLRSQLAQASKRLKLPGTYHLARKHQQELLQSISETEAEIRHLLGWESFQLPMTEHDFKGLATEGPVIVVNATKIRCDAIVVTKEGIELVELPELKYGDLERCVSLFSDLGNESRRNAVPRRKQAQTATPSDALLWLWNVAVRHILDATPLTPSRRVWWITTGLAGRAPFHAAGDHRAGSRNNTLSRVVSSYVSSFKALRFSRSKKATGIARRNMLLVTMSANPPPHHALNTSHEESVIKEIFGESVEHLAQPDPESVLQKLPKYSLVHFACHGASIAYDPSKSGLLLVKDGKAAMLSISDLEEADFKEGAIAYLSACSTAEQVDNKLADEAIHLANSFQSLGFQHVIGTIWGAEDSAAGEIAKKFYKRLYSAAEAGQNHDALDVSRALHEAVVDYKGVTNEDVASWGPFIHIGA</sequence>
<protein>
    <recommendedName>
        <fullName evidence="1">CHAT domain-containing protein</fullName>
    </recommendedName>
</protein>
<evidence type="ECO:0000313" key="2">
    <source>
        <dbReference type="EMBL" id="RYP05059.1"/>
    </source>
</evidence>
<feature type="domain" description="CHAT" evidence="1">
    <location>
        <begin position="689"/>
        <end position="969"/>
    </location>
</feature>
<dbReference type="OrthoDB" id="9991317at2759"/>
<evidence type="ECO:0000259" key="1">
    <source>
        <dbReference type="Pfam" id="PF12770"/>
    </source>
</evidence>
<reference evidence="2 3" key="1">
    <citation type="submission" date="2018-06" db="EMBL/GenBank/DDBJ databases">
        <title>Complete Genomes of Monosporascus.</title>
        <authorList>
            <person name="Robinson A.J."/>
            <person name="Natvig D.O."/>
        </authorList>
    </citation>
    <scope>NUCLEOTIDE SEQUENCE [LARGE SCALE GENOMIC DNA]</scope>
    <source>
        <strain evidence="2 3">CBS 110550</strain>
    </source>
</reference>
<gene>
    <name evidence="2" type="ORF">DL764_004078</name>
</gene>
<dbReference type="Proteomes" id="UP000293360">
    <property type="component" value="Unassembled WGS sequence"/>
</dbReference>